<dbReference type="RefSeq" id="WP_058505857.1">
    <property type="nucleotide sequence ID" value="NZ_CAAAIF010000003.1"/>
</dbReference>
<evidence type="ECO:0008006" key="3">
    <source>
        <dbReference type="Google" id="ProtNLM"/>
    </source>
</evidence>
<dbReference type="PANTHER" id="PTHR35810:SF1">
    <property type="entry name" value="CYTOPLASMIC PROTEIN"/>
    <property type="match status" value="1"/>
</dbReference>
<dbReference type="Proteomes" id="UP000054725">
    <property type="component" value="Unassembled WGS sequence"/>
</dbReference>
<keyword evidence="2" id="KW-1185">Reference proteome</keyword>
<evidence type="ECO:0000313" key="2">
    <source>
        <dbReference type="Proteomes" id="UP000054725"/>
    </source>
</evidence>
<organism evidence="1 2">
    <name type="scientific">Legionella nautarum</name>
    <dbReference type="NCBI Taxonomy" id="45070"/>
    <lineage>
        <taxon>Bacteria</taxon>
        <taxon>Pseudomonadati</taxon>
        <taxon>Pseudomonadota</taxon>
        <taxon>Gammaproteobacteria</taxon>
        <taxon>Legionellales</taxon>
        <taxon>Legionellaceae</taxon>
        <taxon>Legionella</taxon>
    </lineage>
</organism>
<dbReference type="InterPro" id="IPR011204">
    <property type="entry name" value="Virulence_RhuM-like"/>
</dbReference>
<dbReference type="PANTHER" id="PTHR35810">
    <property type="entry name" value="CYTOPLASMIC PROTEIN-RELATED"/>
    <property type="match status" value="1"/>
</dbReference>
<proteinExistence type="predicted"/>
<dbReference type="PIRSF" id="PIRSF015268">
    <property type="entry name" value="Virulence_RhuM"/>
    <property type="match status" value="1"/>
</dbReference>
<reference evidence="1 2" key="1">
    <citation type="submission" date="2015-11" db="EMBL/GenBank/DDBJ databases">
        <title>Genomic analysis of 38 Legionella species identifies large and diverse effector repertoires.</title>
        <authorList>
            <person name="Burstein D."/>
            <person name="Amaro F."/>
            <person name="Zusman T."/>
            <person name="Lifshitz Z."/>
            <person name="Cohen O."/>
            <person name="Gilbert J.A."/>
            <person name="Pupko T."/>
            <person name="Shuman H.A."/>
            <person name="Segal G."/>
        </authorList>
    </citation>
    <scope>NUCLEOTIDE SEQUENCE [LARGE SCALE GENOMIC DNA]</scope>
    <source>
        <strain evidence="1 2">ATCC 49506</strain>
    </source>
</reference>
<dbReference type="Pfam" id="PF13310">
    <property type="entry name" value="Virulence_RhuM"/>
    <property type="match status" value="1"/>
</dbReference>
<dbReference type="AlphaFoldDB" id="A0A0W0WLP1"/>
<name>A0A0W0WLP1_9GAMM</name>
<sequence length="346" mass="40481">MTQEIQPTDTQFLLYQTTEGNIRIETRMQNETVWLTINQMAELFGVDKSGISRHLKNIYETSELDKNSTVAKFATVQNEGNRPIERVIEYYNLDAIISVGYRVNSIRGTQFRIWATQRLREYIVKGFSMDDERLKNVGGGNYFDELLARIRDIRSSEKVFWRKVLDIYATSIDYDGSAETSRDFFKIIQNKMHWAAHGHTAAEIIHQRADATKPNMGMTSWIGATIRKNEAEVAKNYLNEQELDILNRIVTMYLEFAEMQALSHKPMTMNDWIKKLDDFLRVSDRDLLTHSGKITHNKALKKAHEEYEKFRQNVLTQPTKVEIDFIEAEKELKQIESLKKRQEKKK</sequence>
<evidence type="ECO:0000313" key="1">
    <source>
        <dbReference type="EMBL" id="KTD33252.1"/>
    </source>
</evidence>
<dbReference type="EMBL" id="LNYO01000024">
    <property type="protein sequence ID" value="KTD33252.1"/>
    <property type="molecule type" value="Genomic_DNA"/>
</dbReference>
<dbReference type="STRING" id="45070.Lnau_2900"/>
<accession>A0A0W0WLP1</accession>
<gene>
    <name evidence="1" type="ORF">Lnau_2900</name>
</gene>
<dbReference type="PATRIC" id="fig|45070.6.peg.3058"/>
<protein>
    <recommendedName>
        <fullName evidence="3">Cell filamentation protein Fic</fullName>
    </recommendedName>
</protein>
<dbReference type="OrthoDB" id="9802752at2"/>
<comment type="caution">
    <text evidence="1">The sequence shown here is derived from an EMBL/GenBank/DDBJ whole genome shotgun (WGS) entry which is preliminary data.</text>
</comment>